<evidence type="ECO:0000313" key="1">
    <source>
        <dbReference type="EMBL" id="KAF1023446.1"/>
    </source>
</evidence>
<dbReference type="Proteomes" id="UP000490535">
    <property type="component" value="Unassembled WGS sequence"/>
</dbReference>
<comment type="caution">
    <text evidence="1">The sequence shown here is derived from an EMBL/GenBank/DDBJ whole genome shotgun (WGS) entry which is preliminary data.</text>
</comment>
<reference evidence="2" key="1">
    <citation type="journal article" date="2020" name="MBio">
        <title>Horizontal gene transfer to a defensive symbiont with a reduced genome amongst a multipartite beetle microbiome.</title>
        <authorList>
            <person name="Waterworth S.C."/>
            <person name="Florez L.V."/>
            <person name="Rees E.R."/>
            <person name="Hertweck C."/>
            <person name="Kaltenpoth M."/>
            <person name="Kwan J.C."/>
        </authorList>
    </citation>
    <scope>NUCLEOTIDE SEQUENCE [LARGE SCALE GENOMIC DNA]</scope>
</reference>
<dbReference type="AlphaFoldDB" id="A0A833TWH6"/>
<dbReference type="EMBL" id="WNDP01000077">
    <property type="protein sequence ID" value="KAF1023446.1"/>
    <property type="molecule type" value="Genomic_DNA"/>
</dbReference>
<gene>
    <name evidence="1" type="ORF">GAK29_02928</name>
</gene>
<protein>
    <submittedName>
        <fullName evidence="1">Uncharacterized protein</fullName>
    </submittedName>
</protein>
<accession>A0A833TWH6</accession>
<sequence>MSAEFYVTFQPEEWYRTNRQLVIQIAQQLHSYQFFQSNIVYLKATTVIENAWEYDVRLIFETSQILLEISAMNDQLRQEIKAFVALLNQHVQADVKDEDGERSTWSI</sequence>
<name>A0A833TWH6_ACIBZ</name>
<evidence type="ECO:0000313" key="2">
    <source>
        <dbReference type="Proteomes" id="UP000490535"/>
    </source>
</evidence>
<organism evidence="1 2">
    <name type="scientific">Acinetobacter bereziniae</name>
    <name type="common">Acinetobacter genomosp. 10</name>
    <dbReference type="NCBI Taxonomy" id="106648"/>
    <lineage>
        <taxon>Bacteria</taxon>
        <taxon>Pseudomonadati</taxon>
        <taxon>Pseudomonadota</taxon>
        <taxon>Gammaproteobacteria</taxon>
        <taxon>Moraxellales</taxon>
        <taxon>Moraxellaceae</taxon>
        <taxon>Acinetobacter</taxon>
    </lineage>
</organism>
<proteinExistence type="predicted"/>